<dbReference type="Proteomes" id="UP001519343">
    <property type="component" value="Unassembled WGS sequence"/>
</dbReference>
<sequence length="73" mass="8443">MSKYIVQRRAKNSIFLDNRYWMDHSEKSSLEDALEQSRILLDCNGILPQDVRIIKAAIKFNPSYDIVAVLDGE</sequence>
<name>A0ABS4GXP4_9BACL</name>
<organism evidence="1 2">
    <name type="scientific">Ammoniphilus resinae</name>
    <dbReference type="NCBI Taxonomy" id="861532"/>
    <lineage>
        <taxon>Bacteria</taxon>
        <taxon>Bacillati</taxon>
        <taxon>Bacillota</taxon>
        <taxon>Bacilli</taxon>
        <taxon>Bacillales</taxon>
        <taxon>Paenibacillaceae</taxon>
        <taxon>Aneurinibacillus group</taxon>
        <taxon>Ammoniphilus</taxon>
    </lineage>
</organism>
<dbReference type="EMBL" id="JAGGKT010000036">
    <property type="protein sequence ID" value="MBP1935021.1"/>
    <property type="molecule type" value="Genomic_DNA"/>
</dbReference>
<evidence type="ECO:0000313" key="2">
    <source>
        <dbReference type="Proteomes" id="UP001519343"/>
    </source>
</evidence>
<protein>
    <submittedName>
        <fullName evidence="1">Uncharacterized protein</fullName>
    </submittedName>
</protein>
<gene>
    <name evidence="1" type="ORF">J2Z37_005041</name>
</gene>
<dbReference type="RefSeq" id="WP_209812984.1">
    <property type="nucleotide sequence ID" value="NZ_JAGGKT010000036.1"/>
</dbReference>
<comment type="caution">
    <text evidence="1">The sequence shown here is derived from an EMBL/GenBank/DDBJ whole genome shotgun (WGS) entry which is preliminary data.</text>
</comment>
<keyword evidence="2" id="KW-1185">Reference proteome</keyword>
<accession>A0ABS4GXP4</accession>
<evidence type="ECO:0000313" key="1">
    <source>
        <dbReference type="EMBL" id="MBP1935021.1"/>
    </source>
</evidence>
<reference evidence="1 2" key="1">
    <citation type="submission" date="2021-03" db="EMBL/GenBank/DDBJ databases">
        <title>Genomic Encyclopedia of Type Strains, Phase IV (KMG-IV): sequencing the most valuable type-strain genomes for metagenomic binning, comparative biology and taxonomic classification.</title>
        <authorList>
            <person name="Goeker M."/>
        </authorList>
    </citation>
    <scope>NUCLEOTIDE SEQUENCE [LARGE SCALE GENOMIC DNA]</scope>
    <source>
        <strain evidence="1 2">DSM 24738</strain>
    </source>
</reference>
<proteinExistence type="predicted"/>